<evidence type="ECO:0000313" key="10">
    <source>
        <dbReference type="EMBL" id="OHW61714.1"/>
    </source>
</evidence>
<evidence type="ECO:0000256" key="8">
    <source>
        <dbReference type="HAMAP-Rule" id="MF_00456"/>
    </source>
</evidence>
<dbReference type="InterPro" id="IPR041739">
    <property type="entry name" value="G5K_ProB"/>
</dbReference>
<dbReference type="InterPro" id="IPR036393">
    <property type="entry name" value="AceGlu_kinase-like_sf"/>
</dbReference>
<proteinExistence type="inferred from homology"/>
<dbReference type="CDD" id="cd04242">
    <property type="entry name" value="AAK_G5K_ProB"/>
    <property type="match status" value="1"/>
</dbReference>
<dbReference type="NCBIfam" id="TIGR01027">
    <property type="entry name" value="proB"/>
    <property type="match status" value="1"/>
</dbReference>
<dbReference type="STRING" id="39480.EUAN_18930"/>
<dbReference type="EMBL" id="MKIE01000008">
    <property type="protein sequence ID" value="OHW61714.1"/>
    <property type="molecule type" value="Genomic_DNA"/>
</dbReference>
<feature type="binding site" evidence="8">
    <location>
        <position position="143"/>
    </location>
    <ligand>
        <name>substrate</name>
    </ligand>
</feature>
<dbReference type="AlphaFoldDB" id="A0A1S1V5E0"/>
<feature type="binding site" evidence="8">
    <location>
        <position position="16"/>
    </location>
    <ligand>
        <name>ATP</name>
        <dbReference type="ChEBI" id="CHEBI:30616"/>
    </ligand>
</feature>
<keyword evidence="3 8" id="KW-0641">Proline biosynthesis</keyword>
<keyword evidence="7 8" id="KW-0067">ATP-binding</keyword>
<dbReference type="PROSITE" id="PS00902">
    <property type="entry name" value="GLUTAMATE_5_KINASE"/>
    <property type="match status" value="1"/>
</dbReference>
<comment type="pathway">
    <text evidence="8">Amino-acid biosynthesis; L-proline biosynthesis; L-glutamate 5-semialdehyde from L-glutamate: step 1/2.</text>
</comment>
<comment type="caution">
    <text evidence="10">The sequence shown here is derived from an EMBL/GenBank/DDBJ whole genome shotgun (WGS) entry which is preliminary data.</text>
</comment>
<dbReference type="OrthoDB" id="9804434at2"/>
<evidence type="ECO:0000313" key="11">
    <source>
        <dbReference type="Proteomes" id="UP000180254"/>
    </source>
</evidence>
<accession>A0A1S1V5E0</accession>
<dbReference type="UniPathway" id="UPA00098">
    <property type="reaction ID" value="UER00359"/>
</dbReference>
<organism evidence="10 11">
    <name type="scientific">Andreesenia angusta</name>
    <dbReference type="NCBI Taxonomy" id="39480"/>
    <lineage>
        <taxon>Bacteria</taxon>
        <taxon>Bacillati</taxon>
        <taxon>Bacillota</taxon>
        <taxon>Tissierellia</taxon>
        <taxon>Tissierellales</taxon>
        <taxon>Gottschalkiaceae</taxon>
        <taxon>Andreesenia</taxon>
    </lineage>
</organism>
<feature type="domain" description="Aspartate/glutamate/uridylate kinase" evidence="9">
    <location>
        <begin position="11"/>
        <end position="241"/>
    </location>
</feature>
<protein>
    <recommendedName>
        <fullName evidence="8">Glutamate 5-kinase</fullName>
        <ecNumber evidence="8">2.7.2.11</ecNumber>
    </recommendedName>
    <alternativeName>
        <fullName evidence="8">Gamma-glutamyl kinase</fullName>
        <shortName evidence="8">GK</shortName>
    </alternativeName>
</protein>
<dbReference type="Proteomes" id="UP000180254">
    <property type="component" value="Unassembled WGS sequence"/>
</dbReference>
<feature type="binding site" evidence="8">
    <location>
        <begin position="217"/>
        <end position="223"/>
    </location>
    <ligand>
        <name>ATP</name>
        <dbReference type="ChEBI" id="CHEBI:30616"/>
    </ligand>
</feature>
<comment type="similarity">
    <text evidence="8">Belongs to the glutamate 5-kinase family.</text>
</comment>
<evidence type="ECO:0000256" key="3">
    <source>
        <dbReference type="ARBA" id="ARBA00022650"/>
    </source>
</evidence>
<feature type="binding site" evidence="8">
    <location>
        <position position="56"/>
    </location>
    <ligand>
        <name>substrate</name>
    </ligand>
</feature>
<dbReference type="FunFam" id="3.40.1160.10:FF:000018">
    <property type="entry name" value="Glutamate 5-kinase"/>
    <property type="match status" value="1"/>
</dbReference>
<dbReference type="GO" id="GO:0005524">
    <property type="term" value="F:ATP binding"/>
    <property type="evidence" value="ECO:0007669"/>
    <property type="project" value="UniProtKB-KW"/>
</dbReference>
<comment type="catalytic activity">
    <reaction evidence="8">
        <text>L-glutamate + ATP = L-glutamyl 5-phosphate + ADP</text>
        <dbReference type="Rhea" id="RHEA:14877"/>
        <dbReference type="ChEBI" id="CHEBI:29985"/>
        <dbReference type="ChEBI" id="CHEBI:30616"/>
        <dbReference type="ChEBI" id="CHEBI:58274"/>
        <dbReference type="ChEBI" id="CHEBI:456216"/>
        <dbReference type="EC" id="2.7.2.11"/>
    </reaction>
</comment>
<sequence>MDARDRILDAKKIVVKVGTTTLTHESGKLNLNRIEKLARVLSDLNNSGKQFILVSSGAIGVGVNRLNLDRADMTLPERQASASVGQAILMKIYQKLFGEYNQTVSQILLTKDIMDNLEGKQNAENTMNTLLELGIIPIVNENDTISTFEIQFGDNDTLSATVASLVDADLLILLSDIDGLFTADPRKDPDAKIISVVEEVTREVESLASGSGSEFGTGGMITKLTAAKICGKEGIDTIIANGEDPSIIYNILDGEEIGTLFLSR</sequence>
<dbReference type="InterPro" id="IPR005715">
    <property type="entry name" value="Glu_5kinase/COase_Synthase"/>
</dbReference>
<dbReference type="GO" id="GO:0055129">
    <property type="term" value="P:L-proline biosynthetic process"/>
    <property type="evidence" value="ECO:0007669"/>
    <property type="project" value="UniProtKB-UniRule"/>
</dbReference>
<comment type="subcellular location">
    <subcellularLocation>
        <location evidence="8">Cytoplasm</location>
    </subcellularLocation>
</comment>
<keyword evidence="1 8" id="KW-0963">Cytoplasm</keyword>
<feature type="binding site" evidence="8">
    <location>
        <begin position="175"/>
        <end position="176"/>
    </location>
    <ligand>
        <name>ATP</name>
        <dbReference type="ChEBI" id="CHEBI:30616"/>
    </ligand>
</feature>
<feature type="binding site" evidence="8">
    <location>
        <position position="155"/>
    </location>
    <ligand>
        <name>substrate</name>
    </ligand>
</feature>
<evidence type="ECO:0000256" key="6">
    <source>
        <dbReference type="ARBA" id="ARBA00022777"/>
    </source>
</evidence>
<dbReference type="InterPro" id="IPR019797">
    <property type="entry name" value="Glutamate_5-kinase_CS"/>
</dbReference>
<dbReference type="InterPro" id="IPR011529">
    <property type="entry name" value="Glu_5kinase"/>
</dbReference>
<dbReference type="EC" id="2.7.2.11" evidence="8"/>
<evidence type="ECO:0000256" key="2">
    <source>
        <dbReference type="ARBA" id="ARBA00022605"/>
    </source>
</evidence>
<comment type="function">
    <text evidence="8">Catalyzes the transfer of a phosphate group to glutamate to form L-glutamate 5-phosphate.</text>
</comment>
<keyword evidence="6 8" id="KW-0418">Kinase</keyword>
<gene>
    <name evidence="8 10" type="primary">proB</name>
    <name evidence="10" type="ORF">EUAN_18930</name>
</gene>
<dbReference type="HAMAP" id="MF_00456">
    <property type="entry name" value="ProB"/>
    <property type="match status" value="1"/>
</dbReference>
<dbReference type="PRINTS" id="PR00474">
    <property type="entry name" value="GLU5KINASE"/>
</dbReference>
<reference evidence="10 11" key="1">
    <citation type="submission" date="2016-09" db="EMBL/GenBank/DDBJ databases">
        <title>Genome sequence of Eubacterium angustum.</title>
        <authorList>
            <person name="Poehlein A."/>
            <person name="Daniel R."/>
        </authorList>
    </citation>
    <scope>NUCLEOTIDE SEQUENCE [LARGE SCALE GENOMIC DNA]</scope>
    <source>
        <strain evidence="10 11">DSM 1989</strain>
    </source>
</reference>
<keyword evidence="11" id="KW-1185">Reference proteome</keyword>
<dbReference type="InterPro" id="IPR001057">
    <property type="entry name" value="Glu/AcGlu_kinase"/>
</dbReference>
<evidence type="ECO:0000256" key="7">
    <source>
        <dbReference type="ARBA" id="ARBA00022840"/>
    </source>
</evidence>
<keyword evidence="5 8" id="KW-0547">Nucleotide-binding</keyword>
<keyword evidence="2 8" id="KW-0028">Amino-acid biosynthesis</keyword>
<dbReference type="PANTHER" id="PTHR43654">
    <property type="entry name" value="GLUTAMATE 5-KINASE"/>
    <property type="match status" value="1"/>
</dbReference>
<dbReference type="InterPro" id="IPR001048">
    <property type="entry name" value="Asp/Glu/Uridylate_kinase"/>
</dbReference>
<dbReference type="Pfam" id="PF00696">
    <property type="entry name" value="AA_kinase"/>
    <property type="match status" value="1"/>
</dbReference>
<dbReference type="GO" id="GO:0005829">
    <property type="term" value="C:cytosol"/>
    <property type="evidence" value="ECO:0007669"/>
    <property type="project" value="TreeGrafter"/>
</dbReference>
<evidence type="ECO:0000256" key="5">
    <source>
        <dbReference type="ARBA" id="ARBA00022741"/>
    </source>
</evidence>
<dbReference type="PANTHER" id="PTHR43654:SF1">
    <property type="entry name" value="ISOPENTENYL PHOSPHATE KINASE"/>
    <property type="match status" value="1"/>
</dbReference>
<evidence type="ECO:0000256" key="1">
    <source>
        <dbReference type="ARBA" id="ARBA00022490"/>
    </source>
</evidence>
<dbReference type="Gene3D" id="3.40.1160.10">
    <property type="entry name" value="Acetylglutamate kinase-like"/>
    <property type="match status" value="1"/>
</dbReference>
<evidence type="ECO:0000256" key="4">
    <source>
        <dbReference type="ARBA" id="ARBA00022679"/>
    </source>
</evidence>
<evidence type="ECO:0000259" key="9">
    <source>
        <dbReference type="Pfam" id="PF00696"/>
    </source>
</evidence>
<keyword evidence="4 8" id="KW-0808">Transferase</keyword>
<dbReference type="PIRSF" id="PIRSF000729">
    <property type="entry name" value="GK"/>
    <property type="match status" value="1"/>
</dbReference>
<dbReference type="GO" id="GO:0004349">
    <property type="term" value="F:glutamate 5-kinase activity"/>
    <property type="evidence" value="ECO:0007669"/>
    <property type="project" value="UniProtKB-UniRule"/>
</dbReference>
<name>A0A1S1V5E0_9FIRM</name>
<dbReference type="SUPFAM" id="SSF53633">
    <property type="entry name" value="Carbamate kinase-like"/>
    <property type="match status" value="1"/>
</dbReference>